<gene>
    <name evidence="2" type="ORF">QJT81_20280</name>
</gene>
<dbReference type="AlphaFoldDB" id="A0AA95KPG3"/>
<dbReference type="Pfam" id="PF08332">
    <property type="entry name" value="CaMKII_AD"/>
    <property type="match status" value="1"/>
</dbReference>
<organism evidence="2">
    <name type="scientific">Candidatus Thiothrix putei</name>
    <dbReference type="NCBI Taxonomy" id="3080811"/>
    <lineage>
        <taxon>Bacteria</taxon>
        <taxon>Pseudomonadati</taxon>
        <taxon>Pseudomonadota</taxon>
        <taxon>Gammaproteobacteria</taxon>
        <taxon>Thiotrichales</taxon>
        <taxon>Thiotrichaceae</taxon>
        <taxon>Thiothrix</taxon>
    </lineage>
</organism>
<evidence type="ECO:0000313" key="2">
    <source>
        <dbReference type="EMBL" id="WGZ94098.1"/>
    </source>
</evidence>
<feature type="domain" description="Calcium/calmodulin-dependent protein kinase II association-domain" evidence="1">
    <location>
        <begin position="45"/>
        <end position="159"/>
    </location>
</feature>
<proteinExistence type="predicted"/>
<dbReference type="InterPro" id="IPR011944">
    <property type="entry name" value="Steroid_delta5-4_isomerase"/>
</dbReference>
<dbReference type="InterPro" id="IPR013543">
    <property type="entry name" value="Ca/CaM-dep_prot_kinase-assoc"/>
</dbReference>
<dbReference type="GO" id="GO:0005516">
    <property type="term" value="F:calmodulin binding"/>
    <property type="evidence" value="ECO:0007669"/>
    <property type="project" value="InterPro"/>
</dbReference>
<dbReference type="Proteomes" id="UP001301326">
    <property type="component" value="Chromosome"/>
</dbReference>
<accession>A0AA95KPG3</accession>
<dbReference type="Gene3D" id="3.10.450.50">
    <property type="match status" value="1"/>
</dbReference>
<dbReference type="KEGG" id="tput:QJT81_20280"/>
<dbReference type="GO" id="GO:0004683">
    <property type="term" value="F:calcium/calmodulin-dependent protein kinase activity"/>
    <property type="evidence" value="ECO:0007669"/>
    <property type="project" value="InterPro"/>
</dbReference>
<dbReference type="SUPFAM" id="SSF54427">
    <property type="entry name" value="NTF2-like"/>
    <property type="match status" value="1"/>
</dbReference>
<name>A0AA95KPG3_9GAMM</name>
<evidence type="ECO:0000259" key="1">
    <source>
        <dbReference type="Pfam" id="PF08332"/>
    </source>
</evidence>
<dbReference type="NCBIfam" id="TIGR02246">
    <property type="entry name" value="SgcJ/EcaC family oxidoreductase"/>
    <property type="match status" value="1"/>
</dbReference>
<reference evidence="2" key="2">
    <citation type="submission" date="2023-04" db="EMBL/GenBank/DDBJ databases">
        <authorList>
            <person name="Beletskiy A.V."/>
            <person name="Mardanov A.V."/>
            <person name="Ravin N.V."/>
        </authorList>
    </citation>
    <scope>NUCLEOTIDE SEQUENCE</scope>
    <source>
        <strain evidence="2">GKL-02</strain>
    </source>
</reference>
<sequence>MFGLINLREDTMTSRVTTSASMQSRAPRGAVTGAYVGNTTPPPVDVDALFKRWDAALHTRSVDAVVACYSHDAVLLPTVADEPHVGHKSIADYFKHFLAGSPRGTVTERHVQVGWDMAVDMGTYSFVFADGRKVTARYTFVYRPRAGEWLITHHHSSVLPEQFCKV</sequence>
<dbReference type="EMBL" id="CP124756">
    <property type="protein sequence ID" value="WGZ94098.1"/>
    <property type="molecule type" value="Genomic_DNA"/>
</dbReference>
<dbReference type="InterPro" id="IPR032710">
    <property type="entry name" value="NTF2-like_dom_sf"/>
</dbReference>
<protein>
    <submittedName>
        <fullName evidence="2">SgcJ/EcaC family oxidoreductase</fullName>
    </submittedName>
</protein>
<reference evidence="2" key="1">
    <citation type="journal article" date="2023" name="Int. J. Mol. Sci.">
        <title>Metagenomics Revealed a New Genus 'Candidatus Thiocaldithrix dubininis' gen. nov., sp. nov. and a New Species 'Candidatus Thiothrix putei' sp. nov. in the Family Thiotrichaceae, Some Members of Which Have Traits of Both Na+- and H+-Motive Energetics.</title>
        <authorList>
            <person name="Ravin N.V."/>
            <person name="Muntyan M.S."/>
            <person name="Smolyakov D.D."/>
            <person name="Rudenko T.S."/>
            <person name="Beletsky A.V."/>
            <person name="Mardanov A.V."/>
            <person name="Grabovich M.Y."/>
        </authorList>
    </citation>
    <scope>NUCLEOTIDE SEQUENCE</scope>
    <source>
        <strain evidence="2">GKL-02</strain>
    </source>
</reference>